<evidence type="ECO:0000256" key="4">
    <source>
        <dbReference type="ARBA" id="ARBA00022679"/>
    </source>
</evidence>
<dbReference type="GO" id="GO:0009236">
    <property type="term" value="P:cobalamin biosynthetic process"/>
    <property type="evidence" value="ECO:0007669"/>
    <property type="project" value="UniProtKB-UniPathway"/>
</dbReference>
<dbReference type="PIRSF" id="PIRSF036428">
    <property type="entry name" value="CobL"/>
    <property type="match status" value="1"/>
</dbReference>
<dbReference type="Gene3D" id="3.40.1010.10">
    <property type="entry name" value="Cobalt-precorrin-4 Transmethylase, Domain 1"/>
    <property type="match status" value="1"/>
</dbReference>
<dbReference type="EMBL" id="UOGF01000056">
    <property type="protein sequence ID" value="VAX29840.1"/>
    <property type="molecule type" value="Genomic_DNA"/>
</dbReference>
<dbReference type="InterPro" id="IPR012818">
    <property type="entry name" value="CbiE"/>
</dbReference>
<dbReference type="Gene3D" id="3.30.950.10">
    <property type="entry name" value="Methyltransferase, Cobalt-precorrin-4 Transmethylase, Domain 2"/>
    <property type="match status" value="1"/>
</dbReference>
<proteinExistence type="predicted"/>
<dbReference type="AlphaFoldDB" id="A0A3B1D4B3"/>
<evidence type="ECO:0000313" key="7">
    <source>
        <dbReference type="EMBL" id="VAX29840.1"/>
    </source>
</evidence>
<dbReference type="InterPro" id="IPR006365">
    <property type="entry name" value="Cbl_synth_CobL"/>
</dbReference>
<dbReference type="CDD" id="cd11644">
    <property type="entry name" value="Precorrin-6Y-MT"/>
    <property type="match status" value="1"/>
</dbReference>
<dbReference type="InterPro" id="IPR035996">
    <property type="entry name" value="4pyrrol_Methylase_sf"/>
</dbReference>
<evidence type="ECO:0000256" key="1">
    <source>
        <dbReference type="ARBA" id="ARBA00004953"/>
    </source>
</evidence>
<dbReference type="UniPathway" id="UPA00148"/>
<dbReference type="EC" id="2.1.1.289" evidence="7"/>
<evidence type="ECO:0000256" key="2">
    <source>
        <dbReference type="ARBA" id="ARBA00022573"/>
    </source>
</evidence>
<protein>
    <submittedName>
        <fullName evidence="7">Cobalt-precorrin-7 (C5)-methyltransferase / Cobalt-precorrin-6B C15-methyltransferase [decarboxylating]</fullName>
        <ecNumber evidence="7">2.1.1.196</ecNumber>
        <ecNumber evidence="7">2.1.1.289</ecNumber>
    </submittedName>
</protein>
<dbReference type="EC" id="2.1.1.196" evidence="7"/>
<dbReference type="PANTHER" id="PTHR43182">
    <property type="entry name" value="COBALT-PRECORRIN-6B C(15)-METHYLTRANSFERASE (DECARBOXYLATING)"/>
    <property type="match status" value="1"/>
</dbReference>
<gene>
    <name evidence="7" type="ORF">MNBD_NITROSPIRAE01-62</name>
</gene>
<evidence type="ECO:0000256" key="3">
    <source>
        <dbReference type="ARBA" id="ARBA00022603"/>
    </source>
</evidence>
<keyword evidence="2" id="KW-0169">Cobalamin biosynthesis</keyword>
<dbReference type="InterPro" id="IPR014776">
    <property type="entry name" value="4pyrrole_Mease_sub2"/>
</dbReference>
<dbReference type="GO" id="GO:0008276">
    <property type="term" value="F:protein methyltransferase activity"/>
    <property type="evidence" value="ECO:0007669"/>
    <property type="project" value="InterPro"/>
</dbReference>
<dbReference type="SUPFAM" id="SSF53790">
    <property type="entry name" value="Tetrapyrrole methylase"/>
    <property type="match status" value="1"/>
</dbReference>
<dbReference type="CDD" id="cd02440">
    <property type="entry name" value="AdoMet_MTases"/>
    <property type="match status" value="1"/>
</dbReference>
<dbReference type="InterPro" id="IPR000878">
    <property type="entry name" value="4pyrrol_Mease"/>
</dbReference>
<dbReference type="InterPro" id="IPR029063">
    <property type="entry name" value="SAM-dependent_MTases_sf"/>
</dbReference>
<feature type="domain" description="Tetrapyrrole methylase" evidence="6">
    <location>
        <begin position="5"/>
        <end position="190"/>
    </location>
</feature>
<dbReference type="SUPFAM" id="SSF53335">
    <property type="entry name" value="S-adenosyl-L-methionine-dependent methyltransferases"/>
    <property type="match status" value="1"/>
</dbReference>
<dbReference type="InterPro" id="IPR014008">
    <property type="entry name" value="Cbl_synth_MTase_CbiT"/>
</dbReference>
<keyword evidence="3 7" id="KW-0489">Methyltransferase</keyword>
<dbReference type="PANTHER" id="PTHR43182:SF1">
    <property type="entry name" value="COBALT-PRECORRIN-7 C(5)-METHYLTRANSFERASE"/>
    <property type="match status" value="1"/>
</dbReference>
<name>A0A3B1D4B3_9ZZZZ</name>
<dbReference type="InterPro" id="IPR014777">
    <property type="entry name" value="4pyrrole_Mease_sub1"/>
</dbReference>
<reference evidence="7" key="1">
    <citation type="submission" date="2018-06" db="EMBL/GenBank/DDBJ databases">
        <authorList>
            <person name="Zhirakovskaya E."/>
        </authorList>
    </citation>
    <scope>NUCLEOTIDE SEQUENCE</scope>
</reference>
<evidence type="ECO:0000259" key="6">
    <source>
        <dbReference type="Pfam" id="PF00590"/>
    </source>
</evidence>
<dbReference type="InterPro" id="IPR050714">
    <property type="entry name" value="Cobalamin_biosynth_MTase"/>
</dbReference>
<dbReference type="Pfam" id="PF03602">
    <property type="entry name" value="Cons_hypoth95"/>
    <property type="match status" value="1"/>
</dbReference>
<dbReference type="NCBIfam" id="TIGR02469">
    <property type="entry name" value="CbiT"/>
    <property type="match status" value="1"/>
</dbReference>
<accession>A0A3B1D4B3</accession>
<dbReference type="GO" id="GO:0032259">
    <property type="term" value="P:methylation"/>
    <property type="evidence" value="ECO:0007669"/>
    <property type="project" value="UniProtKB-KW"/>
</dbReference>
<dbReference type="Pfam" id="PF00590">
    <property type="entry name" value="TP_methylase"/>
    <property type="match status" value="1"/>
</dbReference>
<dbReference type="NCBIfam" id="TIGR02467">
    <property type="entry name" value="CbiE"/>
    <property type="match status" value="1"/>
</dbReference>
<comment type="pathway">
    <text evidence="1">Cofactor biosynthesis; adenosylcobalamin biosynthesis.</text>
</comment>
<evidence type="ECO:0000256" key="5">
    <source>
        <dbReference type="ARBA" id="ARBA00022691"/>
    </source>
</evidence>
<dbReference type="Gene3D" id="3.40.50.150">
    <property type="entry name" value="Vaccinia Virus protein VP39"/>
    <property type="match status" value="1"/>
</dbReference>
<keyword evidence="4 7" id="KW-0808">Transferase</keyword>
<organism evidence="7">
    <name type="scientific">hydrothermal vent metagenome</name>
    <dbReference type="NCBI Taxonomy" id="652676"/>
    <lineage>
        <taxon>unclassified sequences</taxon>
        <taxon>metagenomes</taxon>
        <taxon>ecological metagenomes</taxon>
    </lineage>
</organism>
<sequence>MKHAVYVVGIGDSGKQSLGEEALQIVAGAEVLIGGERHLACFPESSAEKCPIQNNLKTITEKITGEKRRVVVLASGDPLFYGIAAYLLKQIGATRLQIIPNTSSMQLAFAAVKTAWHDALLVSCHAKPLRPHIQKIRGAQKVGIFTDQENTPAYIASQLLEAGISDFRAFVCENLGGKEEHIIEADLAALPGQSFAALNVLILIKQERPLEVLNEGSPWRASFGIPDQKFHQRQPLKGLITKCEVRVISLSKMQIRPGDIVWDIGAGSGSVSIEAALLGAKVWAIEKNSGDVDIIQKNIMQFGAKNITTIHGLAPEALLDLPDPDAVFIGGSAGKMQEIIQLCRTRLKDAGRLIINVATIENLAEMNAQLQGQAETTLVQISRSRPILNLTRFEALNPVFIISWEKK</sequence>
<keyword evidence="5" id="KW-0949">S-adenosyl-L-methionine</keyword>